<keyword evidence="6" id="KW-1185">Reference proteome</keyword>
<comment type="caution">
    <text evidence="5">The sequence shown here is derived from an EMBL/GenBank/DDBJ whole genome shotgun (WGS) entry which is preliminary data.</text>
</comment>
<dbReference type="EMBL" id="AJZO02000064">
    <property type="protein sequence ID" value="OEF53162.1"/>
    <property type="molecule type" value="Genomic_DNA"/>
</dbReference>
<evidence type="ECO:0000259" key="4">
    <source>
        <dbReference type="Pfam" id="PF00717"/>
    </source>
</evidence>
<gene>
    <name evidence="5" type="ORF">A163_17810</name>
</gene>
<evidence type="ECO:0000256" key="1">
    <source>
        <dbReference type="ARBA" id="ARBA00023015"/>
    </source>
</evidence>
<keyword evidence="3" id="KW-0804">Transcription</keyword>
<dbReference type="CDD" id="cd06529">
    <property type="entry name" value="S24_LexA-like"/>
    <property type="match status" value="1"/>
</dbReference>
<dbReference type="Proteomes" id="UP000094638">
    <property type="component" value="Unassembled WGS sequence"/>
</dbReference>
<keyword evidence="2" id="KW-0238">DNA-binding</keyword>
<evidence type="ECO:0000313" key="6">
    <source>
        <dbReference type="Proteomes" id="UP000094638"/>
    </source>
</evidence>
<dbReference type="InterPro" id="IPR039418">
    <property type="entry name" value="LexA-like"/>
</dbReference>
<dbReference type="SUPFAM" id="SSF51306">
    <property type="entry name" value="LexA/Signal peptidase"/>
    <property type="match status" value="1"/>
</dbReference>
<proteinExistence type="predicted"/>
<dbReference type="InterPro" id="IPR015927">
    <property type="entry name" value="Peptidase_S24_S26A/B/C"/>
</dbReference>
<sequence length="175" mass="19826">MRNNWLSESHHVIGDDVTEISNVKSVKATSKIGDMCAVPVYNVYASCGFGAQNDTEYQLRTEFLPCLWLKRFGLTEEDARIIICPGDSMEDTLSDGDEVLVDTRELDHPVKHGVYVVRIGKHVYIKRLKYDIMAEGYNVISDNKEEYDSFIVNEEKLNEFAVIGKVITTVMKAVI</sequence>
<name>A0ABX3B984_9VIBR</name>
<dbReference type="Pfam" id="PF00717">
    <property type="entry name" value="Peptidase_S24"/>
    <property type="match status" value="1"/>
</dbReference>
<protein>
    <submittedName>
        <fullName evidence="5">Cro/Cl family transcriptional regulator</fullName>
    </submittedName>
</protein>
<evidence type="ECO:0000313" key="5">
    <source>
        <dbReference type="EMBL" id="OEF53162.1"/>
    </source>
</evidence>
<organism evidence="5 6">
    <name type="scientific">Vibrio tasmaniensis 1F-267</name>
    <dbReference type="NCBI Taxonomy" id="1191324"/>
    <lineage>
        <taxon>Bacteria</taxon>
        <taxon>Pseudomonadati</taxon>
        <taxon>Pseudomonadota</taxon>
        <taxon>Gammaproteobacteria</taxon>
        <taxon>Vibrionales</taxon>
        <taxon>Vibrionaceae</taxon>
        <taxon>Vibrio</taxon>
    </lineage>
</organism>
<dbReference type="InterPro" id="IPR036286">
    <property type="entry name" value="LexA/Signal_pep-like_sf"/>
</dbReference>
<dbReference type="Gene3D" id="2.10.109.10">
    <property type="entry name" value="Umud Fragment, subunit A"/>
    <property type="match status" value="1"/>
</dbReference>
<evidence type="ECO:0000256" key="3">
    <source>
        <dbReference type="ARBA" id="ARBA00023163"/>
    </source>
</evidence>
<feature type="domain" description="Peptidase S24/S26A/S26B/S26C" evidence="4">
    <location>
        <begin position="39"/>
        <end position="167"/>
    </location>
</feature>
<keyword evidence="1" id="KW-0805">Transcription regulation</keyword>
<dbReference type="PANTHER" id="PTHR40661">
    <property type="match status" value="1"/>
</dbReference>
<evidence type="ECO:0000256" key="2">
    <source>
        <dbReference type="ARBA" id="ARBA00023125"/>
    </source>
</evidence>
<accession>A0ABX3B984</accession>
<reference evidence="5 6" key="1">
    <citation type="journal article" date="2012" name="Science">
        <title>Ecological populations of bacteria act as socially cohesive units of antibiotic production and resistance.</title>
        <authorList>
            <person name="Cordero O.X."/>
            <person name="Wildschutte H."/>
            <person name="Kirkup B."/>
            <person name="Proehl S."/>
            <person name="Ngo L."/>
            <person name="Hussain F."/>
            <person name="Le Roux F."/>
            <person name="Mincer T."/>
            <person name="Polz M.F."/>
        </authorList>
    </citation>
    <scope>NUCLEOTIDE SEQUENCE [LARGE SCALE GENOMIC DNA]</scope>
    <source>
        <strain evidence="5 6">1F-267</strain>
    </source>
</reference>
<dbReference type="PANTHER" id="PTHR40661:SF3">
    <property type="entry name" value="FELS-1 PROPHAGE TRANSCRIPTIONAL REGULATOR"/>
    <property type="match status" value="1"/>
</dbReference>